<evidence type="ECO:0000313" key="2">
    <source>
        <dbReference type="EMBL" id="GAB62691.1"/>
    </source>
</evidence>
<dbReference type="AlphaFoldDB" id="I3ILU6"/>
<dbReference type="Proteomes" id="UP000002985">
    <property type="component" value="Unassembled WGS sequence"/>
</dbReference>
<evidence type="ECO:0000313" key="3">
    <source>
        <dbReference type="Proteomes" id="UP000002985"/>
    </source>
</evidence>
<name>I3ILU6_9BACT</name>
<keyword evidence="3" id="KW-1185">Reference proteome</keyword>
<gene>
    <name evidence="2" type="ORF">KSU1_C1095</name>
</gene>
<evidence type="ECO:0000256" key="1">
    <source>
        <dbReference type="SAM" id="MobiDB-lite"/>
    </source>
</evidence>
<proteinExistence type="predicted"/>
<organism evidence="2 3">
    <name type="scientific">Candidatus Jettenia caeni</name>
    <dbReference type="NCBI Taxonomy" id="247490"/>
    <lineage>
        <taxon>Bacteria</taxon>
        <taxon>Pseudomonadati</taxon>
        <taxon>Planctomycetota</taxon>
        <taxon>Candidatus Brocadiia</taxon>
        <taxon>Candidatus Brocadiales</taxon>
        <taxon>Candidatus Brocadiaceae</taxon>
        <taxon>Candidatus Jettenia</taxon>
    </lineage>
</organism>
<feature type="region of interest" description="Disordered" evidence="1">
    <location>
        <begin position="171"/>
        <end position="190"/>
    </location>
</feature>
<dbReference type="EMBL" id="BAFH01000003">
    <property type="protein sequence ID" value="GAB62691.1"/>
    <property type="molecule type" value="Genomic_DNA"/>
</dbReference>
<comment type="caution">
    <text evidence="2">The sequence shown here is derived from an EMBL/GenBank/DDBJ whole genome shotgun (WGS) entry which is preliminary data.</text>
</comment>
<accession>I3ILU6</accession>
<protein>
    <submittedName>
        <fullName evidence="2">Uncharacterized protein</fullName>
    </submittedName>
</protein>
<sequence>MKAIWLSGKRMGDRIFNIFTDFDIDITPENCPGETPQRREKVGDLLILIASGDRKSFAESWKQSSATTRAALSYTLTGIIRFLRSLPDEKEYLYPEPSSSWLDLLRTLQISQSPLFPPSSCRLHTLVSSGQLRPEELPLLENIRETGLLKNIPAENAAFFLEAMFLPPAQSSRQANTQKHTCRYTREAQQ</sequence>
<reference evidence="2 3" key="1">
    <citation type="journal article" date="2012" name="FEBS Lett.">
        <title>Anammox organism KSU-1 expresses a NirK-type copper-containing nitrite reductase instead of a NirS-type with cytochrome cd1.</title>
        <authorList>
            <person name="Hira D."/>
            <person name="Toh H."/>
            <person name="Migita C.T."/>
            <person name="Okubo H."/>
            <person name="Nishiyama T."/>
            <person name="Hattori M."/>
            <person name="Furukawa K."/>
            <person name="Fujii T."/>
        </authorList>
    </citation>
    <scope>NUCLEOTIDE SEQUENCE [LARGE SCALE GENOMIC DNA]</scope>
</reference>
<dbReference type="STRING" id="247490.KSU1_C1095"/>